<accession>A0A3P8A4X3</accession>
<comment type="similarity">
    <text evidence="2">Belongs to the CD36 family.</text>
</comment>
<evidence type="ECO:0000313" key="9">
    <source>
        <dbReference type="EMBL" id="VDO98149.1"/>
    </source>
</evidence>
<evidence type="ECO:0000256" key="5">
    <source>
        <dbReference type="ARBA" id="ARBA00023136"/>
    </source>
</evidence>
<dbReference type="GO" id="GO:0005737">
    <property type="term" value="C:cytoplasm"/>
    <property type="evidence" value="ECO:0007669"/>
    <property type="project" value="TreeGrafter"/>
</dbReference>
<feature type="transmembrane region" description="Helical" evidence="7">
    <location>
        <begin position="374"/>
        <end position="396"/>
    </location>
</feature>
<feature type="signal peptide" evidence="8">
    <location>
        <begin position="1"/>
        <end position="21"/>
    </location>
</feature>
<feature type="chain" id="PRO_5017954264" description="Protein amnionless" evidence="8">
    <location>
        <begin position="22"/>
        <end position="421"/>
    </location>
</feature>
<evidence type="ECO:0000256" key="6">
    <source>
        <dbReference type="ARBA" id="ARBA00023180"/>
    </source>
</evidence>
<evidence type="ECO:0000256" key="3">
    <source>
        <dbReference type="ARBA" id="ARBA00022692"/>
    </source>
</evidence>
<name>A0A3P8A4X3_HELPZ</name>
<evidence type="ECO:0000256" key="2">
    <source>
        <dbReference type="ARBA" id="ARBA00010532"/>
    </source>
</evidence>
<dbReference type="OrthoDB" id="5865825at2759"/>
<keyword evidence="6" id="KW-0325">Glycoprotein</keyword>
<keyword evidence="8" id="KW-0732">Signal</keyword>
<protein>
    <recommendedName>
        <fullName evidence="10">Protein amnionless</fullName>
    </recommendedName>
</protein>
<evidence type="ECO:0000256" key="8">
    <source>
        <dbReference type="SAM" id="SignalP"/>
    </source>
</evidence>
<evidence type="ECO:0000256" key="7">
    <source>
        <dbReference type="SAM" id="Phobius"/>
    </source>
</evidence>
<dbReference type="PANTHER" id="PTHR11923:SF106">
    <property type="entry name" value="SCAVENGER RECEPTOR (CD36 FAMILY) RELATED"/>
    <property type="match status" value="1"/>
</dbReference>
<keyword evidence="5 7" id="KW-0472">Membrane</keyword>
<gene>
    <name evidence="9" type="ORF">HPBE_LOCUS13997</name>
</gene>
<dbReference type="Pfam" id="PF01130">
    <property type="entry name" value="CD36"/>
    <property type="match status" value="1"/>
</dbReference>
<dbReference type="PANTHER" id="PTHR11923">
    <property type="entry name" value="SCAVENGER RECEPTOR CLASS B TYPE-1 SR-B1"/>
    <property type="match status" value="1"/>
</dbReference>
<proteinExistence type="inferred from homology"/>
<keyword evidence="3 7" id="KW-0812">Transmembrane</keyword>
<dbReference type="GO" id="GO:0005044">
    <property type="term" value="F:scavenger receptor activity"/>
    <property type="evidence" value="ECO:0007669"/>
    <property type="project" value="TreeGrafter"/>
</dbReference>
<dbReference type="GO" id="GO:0016020">
    <property type="term" value="C:membrane"/>
    <property type="evidence" value="ECO:0007669"/>
    <property type="project" value="UniProtKB-SubCell"/>
</dbReference>
<sequence length="421" mass="47853">MPALSFLWCSISAWCMTIYSASTLIHCVETEIYIREVAFAGLMAMRRKRRINPPPAAFWRMFTDGTVCVRLIMYHFLDHFHDMLSLHTCKGPMSSKYNHTCDEDYVIKTGKDNTDNLASIQRWANMSNLPWWGDDYSSVSWGTCLPYGTFQKPGLKKTDRLKQFQSFALLLLFMAFYLHYDSDTNVKGINAMRFKMDTDTYDTTLELNKGYRYENTEMVPNANGCSNVDCSLFQNWCDGCCNGTHYKSTVFLPPGIVPLRCLPGQNVPLPFAGFLSPPHFLWSPPEVQDNTYGLHPDPELHDPATFDIQPLTGSTVNGQFRMQLSVPIYNNQGFTESRQLKNSFLPSFWVGIRVAMRDYAHDYIYFNTTELPRIVLGIGIGLVAGSVLAALIWAFFGIRRKGTGFSSIFKKSGRSSSWSPL</sequence>
<comment type="subcellular location">
    <subcellularLocation>
        <location evidence="1">Membrane</location>
    </subcellularLocation>
</comment>
<keyword evidence="4 7" id="KW-1133">Transmembrane helix</keyword>
<dbReference type="InterPro" id="IPR002159">
    <property type="entry name" value="CD36_fam"/>
</dbReference>
<dbReference type="AlphaFoldDB" id="A0A3P8A4X3"/>
<organism evidence="9">
    <name type="scientific">Heligmosomoides polygyrus</name>
    <name type="common">Parasitic roundworm</name>
    <dbReference type="NCBI Taxonomy" id="6339"/>
    <lineage>
        <taxon>Eukaryota</taxon>
        <taxon>Metazoa</taxon>
        <taxon>Ecdysozoa</taxon>
        <taxon>Nematoda</taxon>
        <taxon>Chromadorea</taxon>
        <taxon>Rhabditida</taxon>
        <taxon>Rhabditina</taxon>
        <taxon>Rhabditomorpha</taxon>
        <taxon>Strongyloidea</taxon>
        <taxon>Heligmosomidae</taxon>
        <taxon>Heligmosomoides</taxon>
    </lineage>
</organism>
<evidence type="ECO:0000256" key="4">
    <source>
        <dbReference type="ARBA" id="ARBA00022989"/>
    </source>
</evidence>
<evidence type="ECO:0008006" key="10">
    <source>
        <dbReference type="Google" id="ProtNLM"/>
    </source>
</evidence>
<reference evidence="9" key="1">
    <citation type="submission" date="2018-11" db="EMBL/GenBank/DDBJ databases">
        <authorList>
            <consortium name="Pathogen Informatics"/>
        </authorList>
    </citation>
    <scope>NUCLEOTIDE SEQUENCE [LARGE SCALE GENOMIC DNA]</scope>
</reference>
<dbReference type="EMBL" id="UZAH01028162">
    <property type="protein sequence ID" value="VDO98149.1"/>
    <property type="molecule type" value="Genomic_DNA"/>
</dbReference>
<evidence type="ECO:0000256" key="1">
    <source>
        <dbReference type="ARBA" id="ARBA00004370"/>
    </source>
</evidence>